<feature type="domain" description="VWFC" evidence="8">
    <location>
        <begin position="97"/>
        <end position="152"/>
    </location>
</feature>
<dbReference type="Proteomes" id="UP000264820">
    <property type="component" value="Unplaced"/>
</dbReference>
<evidence type="ECO:0000313" key="9">
    <source>
        <dbReference type="Ensembl" id="ENSHCOP00000024695.1"/>
    </source>
</evidence>
<dbReference type="AlphaFoldDB" id="A0A3Q2YZN3"/>
<dbReference type="Gene3D" id="6.20.200.20">
    <property type="match status" value="2"/>
</dbReference>
<dbReference type="PANTHER" id="PTHR46252:SF1">
    <property type="entry name" value="VON WILLEBRAND FACTOR C DOMAIN-CONTAINING PROTEIN 2-LIKE"/>
    <property type="match status" value="1"/>
</dbReference>
<dbReference type="Pfam" id="PF23334">
    <property type="entry name" value="VWC2L_2nd"/>
    <property type="match status" value="1"/>
</dbReference>
<evidence type="ECO:0000256" key="3">
    <source>
        <dbReference type="ARBA" id="ARBA00022729"/>
    </source>
</evidence>
<keyword evidence="5" id="KW-0770">Synapse</keyword>
<dbReference type="GeneTree" id="ENSGT00940000165869"/>
<keyword evidence="4" id="KW-0677">Repeat</keyword>
<keyword evidence="2" id="KW-0964">Secreted</keyword>
<evidence type="ECO:0000259" key="8">
    <source>
        <dbReference type="PROSITE" id="PS50184"/>
    </source>
</evidence>
<dbReference type="PROSITE" id="PS50184">
    <property type="entry name" value="VWFC_2"/>
    <property type="match status" value="1"/>
</dbReference>
<feature type="signal peptide" evidence="7">
    <location>
        <begin position="1"/>
        <end position="19"/>
    </location>
</feature>
<evidence type="ECO:0000256" key="7">
    <source>
        <dbReference type="SAM" id="SignalP"/>
    </source>
</evidence>
<dbReference type="GO" id="GO:0030514">
    <property type="term" value="P:negative regulation of BMP signaling pathway"/>
    <property type="evidence" value="ECO:0007669"/>
    <property type="project" value="TreeGrafter"/>
</dbReference>
<dbReference type="SUPFAM" id="SSF57603">
    <property type="entry name" value="FnI-like domain"/>
    <property type="match status" value="2"/>
</dbReference>
<feature type="chain" id="PRO_5018784613" evidence="7">
    <location>
        <begin position="20"/>
        <end position="228"/>
    </location>
</feature>
<dbReference type="GO" id="GO:0032281">
    <property type="term" value="C:AMPA glutamate receptor complex"/>
    <property type="evidence" value="ECO:0007669"/>
    <property type="project" value="TreeGrafter"/>
</dbReference>
<evidence type="ECO:0000256" key="4">
    <source>
        <dbReference type="ARBA" id="ARBA00022737"/>
    </source>
</evidence>
<sequence>MLSSQCILAVLLCAQAVLGFSVAGHQQQQPPLVSTCEANGSVYYVGEWYFLDSDQCTQCECTAEGPECARTECTSLPAACIHVSHYPSDCCPRCERIGCEYRGVVYDLGQNFQPSECEQCTCDISGIARCLVADCAPPPCVNPVYQPGKCCPDWVRANLVTMYPVHVFTHLTFTIKSPNCYTDSSLWVDSCTKCRCHDGQDAGYWEGNRLATCSRLKNCTPEQSKTQN</sequence>
<accession>A0A3Q2YZN3</accession>
<name>A0A3Q2YZN3_HIPCM</name>
<reference evidence="9" key="2">
    <citation type="submission" date="2025-09" db="UniProtKB">
        <authorList>
            <consortium name="Ensembl"/>
        </authorList>
    </citation>
    <scope>IDENTIFICATION</scope>
</reference>
<dbReference type="Pfam" id="PF23331">
    <property type="entry name" value="VWC2L_C"/>
    <property type="match status" value="1"/>
</dbReference>
<dbReference type="GO" id="GO:0005615">
    <property type="term" value="C:extracellular space"/>
    <property type="evidence" value="ECO:0007669"/>
    <property type="project" value="TreeGrafter"/>
</dbReference>
<dbReference type="Pfam" id="PF23333">
    <property type="entry name" value="VWC2L_1st"/>
    <property type="match status" value="1"/>
</dbReference>
<organism evidence="9 10">
    <name type="scientific">Hippocampus comes</name>
    <name type="common">Tiger tail seahorse</name>
    <dbReference type="NCBI Taxonomy" id="109280"/>
    <lineage>
        <taxon>Eukaryota</taxon>
        <taxon>Metazoa</taxon>
        <taxon>Chordata</taxon>
        <taxon>Craniata</taxon>
        <taxon>Vertebrata</taxon>
        <taxon>Euteleostomi</taxon>
        <taxon>Actinopterygii</taxon>
        <taxon>Neopterygii</taxon>
        <taxon>Teleostei</taxon>
        <taxon>Neoteleostei</taxon>
        <taxon>Acanthomorphata</taxon>
        <taxon>Syngnathiaria</taxon>
        <taxon>Syngnathiformes</taxon>
        <taxon>Syngnathoidei</taxon>
        <taxon>Syngnathidae</taxon>
        <taxon>Hippocampus</taxon>
    </lineage>
</organism>
<dbReference type="InterPro" id="IPR042979">
    <property type="entry name" value="VWC2/VWC2L"/>
</dbReference>
<comment type="subcellular location">
    <subcellularLocation>
        <location evidence="1">Secreted</location>
    </subcellularLocation>
    <subcellularLocation>
        <location evidence="6">Synapse</location>
    </subcellularLocation>
</comment>
<evidence type="ECO:0000256" key="5">
    <source>
        <dbReference type="ARBA" id="ARBA00023018"/>
    </source>
</evidence>
<evidence type="ECO:0000256" key="1">
    <source>
        <dbReference type="ARBA" id="ARBA00004613"/>
    </source>
</evidence>
<dbReference type="InterPro" id="IPR059152">
    <property type="entry name" value="VWC2L_N"/>
</dbReference>
<dbReference type="PANTHER" id="PTHR46252">
    <property type="entry name" value="BRORIN FAMILY MEMBER"/>
    <property type="match status" value="1"/>
</dbReference>
<dbReference type="Ensembl" id="ENSHCOT00000018143.1">
    <property type="protein sequence ID" value="ENSHCOP00000024695.1"/>
    <property type="gene ID" value="ENSHCOG00000014253.1"/>
</dbReference>
<dbReference type="GO" id="GO:0045202">
    <property type="term" value="C:synapse"/>
    <property type="evidence" value="ECO:0007669"/>
    <property type="project" value="UniProtKB-SubCell"/>
</dbReference>
<dbReference type="InterPro" id="IPR057856">
    <property type="entry name" value="VWC2L_C"/>
</dbReference>
<keyword evidence="3 7" id="KW-0732">Signal</keyword>
<proteinExistence type="predicted"/>
<evidence type="ECO:0000256" key="6">
    <source>
        <dbReference type="ARBA" id="ARBA00034103"/>
    </source>
</evidence>
<keyword evidence="10" id="KW-1185">Reference proteome</keyword>
<dbReference type="InterPro" id="IPR001007">
    <property type="entry name" value="VWF_dom"/>
</dbReference>
<evidence type="ECO:0000313" key="10">
    <source>
        <dbReference type="Proteomes" id="UP000264820"/>
    </source>
</evidence>
<dbReference type="SMART" id="SM00214">
    <property type="entry name" value="VWC"/>
    <property type="match status" value="2"/>
</dbReference>
<evidence type="ECO:0000256" key="2">
    <source>
        <dbReference type="ARBA" id="ARBA00022525"/>
    </source>
</evidence>
<protein>
    <submittedName>
        <fullName evidence="9">Zgc:113531</fullName>
    </submittedName>
</protein>
<reference evidence="9" key="1">
    <citation type="submission" date="2025-08" db="UniProtKB">
        <authorList>
            <consortium name="Ensembl"/>
        </authorList>
    </citation>
    <scope>IDENTIFICATION</scope>
</reference>